<dbReference type="Gene3D" id="3.40.50.1000">
    <property type="entry name" value="HAD superfamily/HAD-like"/>
    <property type="match status" value="1"/>
</dbReference>
<dbReference type="SFLD" id="SFLDS00003">
    <property type="entry name" value="Haloacid_Dehalogenase"/>
    <property type="match status" value="1"/>
</dbReference>
<dbReference type="InterPro" id="IPR006439">
    <property type="entry name" value="HAD-SF_hydro_IA"/>
</dbReference>
<comment type="caution">
    <text evidence="1">The sequence shown here is derived from an EMBL/GenBank/DDBJ whole genome shotgun (WGS) entry which is preliminary data.</text>
</comment>
<protein>
    <submittedName>
        <fullName evidence="1">HAD family hydrolase</fullName>
    </submittedName>
</protein>
<dbReference type="PANTHER" id="PTHR47478">
    <property type="match status" value="1"/>
</dbReference>
<dbReference type="SFLD" id="SFLDG01129">
    <property type="entry name" value="C1.5:_HAD__Beta-PGM__Phosphata"/>
    <property type="match status" value="1"/>
</dbReference>
<name>A0A3M8CFP3_9BACL</name>
<keyword evidence="2" id="KW-1185">Reference proteome</keyword>
<dbReference type="InterPro" id="IPR052550">
    <property type="entry name" value="Pyrimidine_5'-ntase_YjjG"/>
</dbReference>
<dbReference type="Pfam" id="PF00702">
    <property type="entry name" value="Hydrolase"/>
    <property type="match status" value="1"/>
</dbReference>
<dbReference type="Proteomes" id="UP000282028">
    <property type="component" value="Unassembled WGS sequence"/>
</dbReference>
<dbReference type="GO" id="GO:0016787">
    <property type="term" value="F:hydrolase activity"/>
    <property type="evidence" value="ECO:0007669"/>
    <property type="project" value="UniProtKB-KW"/>
</dbReference>
<dbReference type="InterPro" id="IPR036412">
    <property type="entry name" value="HAD-like_sf"/>
</dbReference>
<dbReference type="SUPFAM" id="SSF56784">
    <property type="entry name" value="HAD-like"/>
    <property type="match status" value="1"/>
</dbReference>
<dbReference type="InterPro" id="IPR023214">
    <property type="entry name" value="HAD_sf"/>
</dbReference>
<evidence type="ECO:0000313" key="2">
    <source>
        <dbReference type="Proteomes" id="UP000282028"/>
    </source>
</evidence>
<organism evidence="1 2">
    <name type="scientific">Brevibacillus invocatus</name>
    <dbReference type="NCBI Taxonomy" id="173959"/>
    <lineage>
        <taxon>Bacteria</taxon>
        <taxon>Bacillati</taxon>
        <taxon>Bacillota</taxon>
        <taxon>Bacilli</taxon>
        <taxon>Bacillales</taxon>
        <taxon>Paenibacillaceae</taxon>
        <taxon>Brevibacillus</taxon>
    </lineage>
</organism>
<accession>A0A3M8CFP3</accession>
<dbReference type="RefSeq" id="WP_122909181.1">
    <property type="nucleotide sequence ID" value="NZ_CBCSBE010000003.1"/>
</dbReference>
<dbReference type="NCBIfam" id="TIGR01509">
    <property type="entry name" value="HAD-SF-IA-v3"/>
    <property type="match status" value="1"/>
</dbReference>
<dbReference type="EMBL" id="RHHR01000015">
    <property type="protein sequence ID" value="RNB74321.1"/>
    <property type="molecule type" value="Genomic_DNA"/>
</dbReference>
<proteinExistence type="predicted"/>
<keyword evidence="1" id="KW-0378">Hydrolase</keyword>
<gene>
    <name evidence="1" type="ORF">EDM52_11835</name>
</gene>
<reference evidence="1 2" key="1">
    <citation type="submission" date="2018-10" db="EMBL/GenBank/DDBJ databases">
        <title>Phylogenomics of Brevibacillus.</title>
        <authorList>
            <person name="Dunlap C."/>
        </authorList>
    </citation>
    <scope>NUCLEOTIDE SEQUENCE [LARGE SCALE GENOMIC DNA]</scope>
    <source>
        <strain evidence="1 2">JCM 12215</strain>
    </source>
</reference>
<dbReference type="NCBIfam" id="TIGR01549">
    <property type="entry name" value="HAD-SF-IA-v1"/>
    <property type="match status" value="1"/>
</dbReference>
<dbReference type="OrthoDB" id="25198at2"/>
<sequence length="236" mass="27030">MQTFSTILFDLDDTLFHFGACWEKGMQYTIRTHSLTADLDENAVLEALRRHGDQLWIDVIARKYDFTQYRQLRLQRALADFQRSIELEEADDFQHMYAQACMDAVEPHAVVQQAVDQLASRFRLGIVTNGPADMAFIKLSRLGLSAYFPDERVFLSERIGYHKPDLRIFQTVLKHLDLKPEEVLFVGDNWEADVAGPIEAGMSAVWINPNGLTAETHHRPLAVIKRVEELLDVVAE</sequence>
<dbReference type="PANTHER" id="PTHR47478:SF1">
    <property type="entry name" value="PYRIMIDINE 5'-NUCLEOTIDASE YJJG"/>
    <property type="match status" value="1"/>
</dbReference>
<dbReference type="AlphaFoldDB" id="A0A3M8CFP3"/>
<dbReference type="Gene3D" id="1.20.120.710">
    <property type="entry name" value="Haloacid dehalogenase hydrolase-like domain"/>
    <property type="match status" value="1"/>
</dbReference>
<evidence type="ECO:0000313" key="1">
    <source>
        <dbReference type="EMBL" id="RNB74321.1"/>
    </source>
</evidence>